<dbReference type="Gene3D" id="2.60.120.260">
    <property type="entry name" value="Galactose-binding domain-like"/>
    <property type="match status" value="1"/>
</dbReference>
<dbReference type="InterPro" id="IPR005201">
    <property type="entry name" value="TIM_ENGase"/>
</dbReference>
<protein>
    <submittedName>
        <fullName evidence="2">Cytosolic endo-beta-N-acetylglucosaminidase-like</fullName>
    </submittedName>
</protein>
<reference evidence="2" key="1">
    <citation type="submission" date="2017-11" db="EMBL/GenBank/DDBJ databases">
        <title>The sensing device of the deep-sea amphipod.</title>
        <authorList>
            <person name="Kobayashi H."/>
            <person name="Nagahama T."/>
            <person name="Arai W."/>
            <person name="Sasagawa Y."/>
            <person name="Umeda M."/>
            <person name="Hayashi T."/>
            <person name="Nikaido I."/>
            <person name="Watanabe H."/>
            <person name="Oguri K."/>
            <person name="Kitazato H."/>
            <person name="Fujioka K."/>
            <person name="Kido Y."/>
            <person name="Takami H."/>
        </authorList>
    </citation>
    <scope>NUCLEOTIDE SEQUENCE</scope>
    <source>
        <tissue evidence="2">Whole body</tissue>
    </source>
</reference>
<dbReference type="InterPro" id="IPR032979">
    <property type="entry name" value="ENGase"/>
</dbReference>
<dbReference type="GO" id="GO:0005829">
    <property type="term" value="C:cytosol"/>
    <property type="evidence" value="ECO:0007669"/>
    <property type="project" value="UniProtKB-SubCell"/>
</dbReference>
<feature type="domain" description="Cytosolic endo-beta-N-acetylglucosaminidase TIM barrel" evidence="1">
    <location>
        <begin position="60"/>
        <end position="270"/>
    </location>
</feature>
<accession>A0A6A7FVT6</accession>
<dbReference type="GO" id="GO:0033925">
    <property type="term" value="F:mannosyl-glycoprotein endo-beta-N-acetylglucosaminidase activity"/>
    <property type="evidence" value="ECO:0007669"/>
    <property type="project" value="UniProtKB-EC"/>
</dbReference>
<organism evidence="2">
    <name type="scientific">Hirondellea gigas</name>
    <dbReference type="NCBI Taxonomy" id="1518452"/>
    <lineage>
        <taxon>Eukaryota</taxon>
        <taxon>Metazoa</taxon>
        <taxon>Ecdysozoa</taxon>
        <taxon>Arthropoda</taxon>
        <taxon>Crustacea</taxon>
        <taxon>Multicrustacea</taxon>
        <taxon>Malacostraca</taxon>
        <taxon>Eumalacostraca</taxon>
        <taxon>Peracarida</taxon>
        <taxon>Amphipoda</taxon>
        <taxon>Amphilochidea</taxon>
        <taxon>Lysianassida</taxon>
        <taxon>Lysianassidira</taxon>
        <taxon>Lysianassoidea</taxon>
        <taxon>Lysianassidae</taxon>
        <taxon>Hirondellea</taxon>
    </lineage>
</organism>
<dbReference type="AlphaFoldDB" id="A0A6A7FVT6"/>
<name>A0A6A7FVT6_9CRUS</name>
<evidence type="ECO:0000313" key="2">
    <source>
        <dbReference type="EMBL" id="LAC22637.1"/>
    </source>
</evidence>
<dbReference type="Gene3D" id="3.20.20.80">
    <property type="entry name" value="Glycosidases"/>
    <property type="match status" value="1"/>
</dbReference>
<proteinExistence type="evidence at transcript level"/>
<evidence type="ECO:0000259" key="1">
    <source>
        <dbReference type="Pfam" id="PF03644"/>
    </source>
</evidence>
<dbReference type="PANTHER" id="PTHR13246">
    <property type="entry name" value="ENDO BETA N-ACETYLGLUCOSAMINIDASE"/>
    <property type="match status" value="1"/>
</dbReference>
<dbReference type="EMBL" id="IACT01003392">
    <property type="protein sequence ID" value="LAC22637.1"/>
    <property type="molecule type" value="mRNA"/>
</dbReference>
<sequence length="594" mass="66736">MKCEDEIHPLTTLVELLEWNEDTHVSSMCQAILDDIPSLPPLSPSDQPKTLVCHDMKGGYNEDRLLSGCSDHTAYRFVHWSAIDSFVYFSHHFITIPPPGWTAAAHANGVDMLGTLITENDEGVTLCSEIFSSLETVEKVVMQLTNITRIHKFQGWLINIENKVAPVAIGLVIVFLQKLRKAMKGLDQRNLLIWYDSITHDGSLHWQDQLNGYNSCFYEVCDAIFLNYSWKVEYLKASKSYATLFPNLQHFGVAISREAQGKNSTQANCSCDGGSTDHKTDASGGEEYMKECIKCNALTKLSTENWHVKSYELSKFNKIFSGEEKKIYVGVDVFGRNFYGGGGFNTKEAMEVIREQGLSAAIFAPGWCYETLGCEGFTENNCTFWGLLDEFLYQHGPRTLPLYTTFSEGSGDVIYCDGVAMEKKNWFNLARQSLLPNLTQKCGGGGSITLCQSDAYIGGSCLLLTNPSLEPLTVWLWSSCHLHSNTPLKVVVAHKVTCALDQKLDVPCQISIESDSEADNSLLIKFRIWRKEEEENWTKEDDIKVRTSSNYWRLRTTNFIPNKESAITRIGVKIPAAVHVKIGLLCIDKEETEH</sequence>
<dbReference type="PANTHER" id="PTHR13246:SF1">
    <property type="entry name" value="CYTOSOLIC ENDO-BETA-N-ACETYLGLUCOSAMINIDASE"/>
    <property type="match status" value="1"/>
</dbReference>
<feature type="domain" description="Cytosolic endo-beta-N-acetylglucosaminidase TIM barrel" evidence="1">
    <location>
        <begin position="306"/>
        <end position="412"/>
    </location>
</feature>
<dbReference type="Pfam" id="PF03644">
    <property type="entry name" value="Glyco_hydro_85"/>
    <property type="match status" value="2"/>
</dbReference>